<keyword evidence="4 9" id="KW-0547">Nucleotide-binding</keyword>
<name>A0A5P8VR50_9NOSO</name>
<dbReference type="Gene3D" id="1.10.510.10">
    <property type="entry name" value="Transferase(Phosphotransferase) domain 1"/>
    <property type="match status" value="1"/>
</dbReference>
<accession>A0A5P8VR50</accession>
<dbReference type="PANTHER" id="PTHR24363:SF0">
    <property type="entry name" value="SERINE_THREONINE KINASE LIKE DOMAIN CONTAINING 1"/>
    <property type="match status" value="1"/>
</dbReference>
<dbReference type="SUPFAM" id="SSF56112">
    <property type="entry name" value="Protein kinase-like (PK-like)"/>
    <property type="match status" value="1"/>
</dbReference>
<dbReference type="InterPro" id="IPR011009">
    <property type="entry name" value="Kinase-like_dom_sf"/>
</dbReference>
<dbReference type="PROSITE" id="PS00107">
    <property type="entry name" value="PROTEIN_KINASE_ATP"/>
    <property type="match status" value="1"/>
</dbReference>
<dbReference type="PROSITE" id="PS50011">
    <property type="entry name" value="PROTEIN_KINASE_DOM"/>
    <property type="match status" value="1"/>
</dbReference>
<evidence type="ECO:0000256" key="6">
    <source>
        <dbReference type="ARBA" id="ARBA00022840"/>
    </source>
</evidence>
<keyword evidence="12" id="KW-1185">Reference proteome</keyword>
<evidence type="ECO:0000256" key="8">
    <source>
        <dbReference type="ARBA" id="ARBA00048679"/>
    </source>
</evidence>
<protein>
    <recommendedName>
        <fullName evidence="1">non-specific serine/threonine protein kinase</fullName>
        <ecNumber evidence="1">2.7.11.1</ecNumber>
    </recommendedName>
</protein>
<evidence type="ECO:0000313" key="11">
    <source>
        <dbReference type="EMBL" id="QFS42764.1"/>
    </source>
</evidence>
<keyword evidence="6 9" id="KW-0067">ATP-binding</keyword>
<evidence type="ECO:0000256" key="4">
    <source>
        <dbReference type="ARBA" id="ARBA00022741"/>
    </source>
</evidence>
<evidence type="ECO:0000256" key="5">
    <source>
        <dbReference type="ARBA" id="ARBA00022777"/>
    </source>
</evidence>
<keyword evidence="3" id="KW-0808">Transferase</keyword>
<comment type="catalytic activity">
    <reaction evidence="7">
        <text>L-threonyl-[protein] + ATP = O-phospho-L-threonyl-[protein] + ADP + H(+)</text>
        <dbReference type="Rhea" id="RHEA:46608"/>
        <dbReference type="Rhea" id="RHEA-COMP:11060"/>
        <dbReference type="Rhea" id="RHEA-COMP:11605"/>
        <dbReference type="ChEBI" id="CHEBI:15378"/>
        <dbReference type="ChEBI" id="CHEBI:30013"/>
        <dbReference type="ChEBI" id="CHEBI:30616"/>
        <dbReference type="ChEBI" id="CHEBI:61977"/>
        <dbReference type="ChEBI" id="CHEBI:456216"/>
        <dbReference type="EC" id="2.7.11.1"/>
    </reaction>
</comment>
<dbReference type="InterPro" id="IPR017441">
    <property type="entry name" value="Protein_kinase_ATP_BS"/>
</dbReference>
<keyword evidence="5 11" id="KW-0418">Kinase</keyword>
<gene>
    <name evidence="11" type="ORF">GXM_00237</name>
</gene>
<sequence length="120" mass="14036">MIGRTLRQHYKIIDKLGSGGFGETYLAEDLDIPTNPKPKCVVKRLQPNERNRNIPTSDILRLFQKEGKILYQLSQNHNHIPKLYAYFEEKQEFYLVQEFIDGHDLSQEITSGKVWNETSI</sequence>
<feature type="binding site" evidence="9">
    <location>
        <position position="43"/>
    </location>
    <ligand>
        <name>ATP</name>
        <dbReference type="ChEBI" id="CHEBI:30616"/>
    </ligand>
</feature>
<dbReference type="Proteomes" id="UP000326678">
    <property type="component" value="Chromosome Gxm1"/>
</dbReference>
<dbReference type="GO" id="GO:0005524">
    <property type="term" value="F:ATP binding"/>
    <property type="evidence" value="ECO:0007669"/>
    <property type="project" value="UniProtKB-UniRule"/>
</dbReference>
<reference evidence="11 12" key="1">
    <citation type="submission" date="2019-10" db="EMBL/GenBank/DDBJ databases">
        <title>Genomic and transcriptomic insights into the perfect genentic adaptation of a filamentous nitrogen-fixing cyanobacterium to rice fields.</title>
        <authorList>
            <person name="Chen Z."/>
        </authorList>
    </citation>
    <scope>NUCLEOTIDE SEQUENCE [LARGE SCALE GENOMIC DNA]</scope>
    <source>
        <strain evidence="11">CCNUC1</strain>
    </source>
</reference>
<evidence type="ECO:0000256" key="1">
    <source>
        <dbReference type="ARBA" id="ARBA00012513"/>
    </source>
</evidence>
<dbReference type="InterPro" id="IPR000719">
    <property type="entry name" value="Prot_kinase_dom"/>
</dbReference>
<organism evidence="11 12">
    <name type="scientific">Nostoc sphaeroides CCNUC1</name>
    <dbReference type="NCBI Taxonomy" id="2653204"/>
    <lineage>
        <taxon>Bacteria</taxon>
        <taxon>Bacillati</taxon>
        <taxon>Cyanobacteriota</taxon>
        <taxon>Cyanophyceae</taxon>
        <taxon>Nostocales</taxon>
        <taxon>Nostocaceae</taxon>
        <taxon>Nostoc</taxon>
    </lineage>
</organism>
<dbReference type="PANTHER" id="PTHR24363">
    <property type="entry name" value="SERINE/THREONINE PROTEIN KINASE"/>
    <property type="match status" value="1"/>
</dbReference>
<dbReference type="EMBL" id="CP045226">
    <property type="protein sequence ID" value="QFS42764.1"/>
    <property type="molecule type" value="Genomic_DNA"/>
</dbReference>
<evidence type="ECO:0000256" key="2">
    <source>
        <dbReference type="ARBA" id="ARBA00022527"/>
    </source>
</evidence>
<evidence type="ECO:0000256" key="3">
    <source>
        <dbReference type="ARBA" id="ARBA00022679"/>
    </source>
</evidence>
<dbReference type="KEGG" id="nsh:GXM_00237"/>
<proteinExistence type="predicted"/>
<comment type="catalytic activity">
    <reaction evidence="8">
        <text>L-seryl-[protein] + ATP = O-phospho-L-seryl-[protein] + ADP + H(+)</text>
        <dbReference type="Rhea" id="RHEA:17989"/>
        <dbReference type="Rhea" id="RHEA-COMP:9863"/>
        <dbReference type="Rhea" id="RHEA-COMP:11604"/>
        <dbReference type="ChEBI" id="CHEBI:15378"/>
        <dbReference type="ChEBI" id="CHEBI:29999"/>
        <dbReference type="ChEBI" id="CHEBI:30616"/>
        <dbReference type="ChEBI" id="CHEBI:83421"/>
        <dbReference type="ChEBI" id="CHEBI:456216"/>
        <dbReference type="EC" id="2.7.11.1"/>
    </reaction>
</comment>
<dbReference type="RefSeq" id="WP_152587976.1">
    <property type="nucleotide sequence ID" value="NZ_CP045226.1"/>
</dbReference>
<dbReference type="GO" id="GO:0004674">
    <property type="term" value="F:protein serine/threonine kinase activity"/>
    <property type="evidence" value="ECO:0007669"/>
    <property type="project" value="UniProtKB-KW"/>
</dbReference>
<dbReference type="Pfam" id="PF00069">
    <property type="entry name" value="Pkinase"/>
    <property type="match status" value="1"/>
</dbReference>
<evidence type="ECO:0000259" key="10">
    <source>
        <dbReference type="PROSITE" id="PS50011"/>
    </source>
</evidence>
<evidence type="ECO:0000256" key="9">
    <source>
        <dbReference type="PROSITE-ProRule" id="PRU10141"/>
    </source>
</evidence>
<dbReference type="EC" id="2.7.11.1" evidence="1"/>
<dbReference type="AlphaFoldDB" id="A0A5P8VR50"/>
<feature type="domain" description="Protein kinase" evidence="10">
    <location>
        <begin position="10"/>
        <end position="120"/>
    </location>
</feature>
<evidence type="ECO:0000313" key="12">
    <source>
        <dbReference type="Proteomes" id="UP000326678"/>
    </source>
</evidence>
<evidence type="ECO:0000256" key="7">
    <source>
        <dbReference type="ARBA" id="ARBA00047899"/>
    </source>
</evidence>
<keyword evidence="2 11" id="KW-0723">Serine/threonine-protein kinase</keyword>